<dbReference type="Proteomes" id="UP000002382">
    <property type="component" value="Chromosome"/>
</dbReference>
<comment type="subcellular location">
    <subcellularLocation>
        <location evidence="1">Cell membrane</location>
        <topology evidence="1">Multi-pass membrane protein</topology>
    </subcellularLocation>
</comment>
<feature type="transmembrane region" description="Helical" evidence="6">
    <location>
        <begin position="85"/>
        <end position="108"/>
    </location>
</feature>
<reference evidence="7 8" key="1">
    <citation type="submission" date="2009-06" db="EMBL/GenBank/DDBJ databases">
        <title>Complete sequence of Thermotogales bacterium TBF 19.5.1.</title>
        <authorList>
            <consortium name="US DOE Joint Genome Institute"/>
            <person name="Lucas S."/>
            <person name="Copeland A."/>
            <person name="Lapidus A."/>
            <person name="Glavina del Rio T."/>
            <person name="Tice H."/>
            <person name="Bruce D."/>
            <person name="Goodwin L."/>
            <person name="Pitluck S."/>
            <person name="Chertkov O."/>
            <person name="Brettin T."/>
            <person name="Detter J.C."/>
            <person name="Han C."/>
            <person name="Schmutz J."/>
            <person name="Larimer F."/>
            <person name="Land M."/>
            <person name="Hauser L."/>
            <person name="Kyrpides N."/>
            <person name="Ovchinnikova G."/>
            <person name="Noll K."/>
        </authorList>
    </citation>
    <scope>NUCLEOTIDE SEQUENCE [LARGE SCALE GENOMIC DNA]</scope>
    <source>
        <strain evidence="8">ATCC BAA-1733 / DSM 21960 / TBF 19.5.1</strain>
    </source>
</reference>
<keyword evidence="5 6" id="KW-0472">Membrane</keyword>
<evidence type="ECO:0000256" key="4">
    <source>
        <dbReference type="ARBA" id="ARBA00022989"/>
    </source>
</evidence>
<accession>C5CGD5</accession>
<dbReference type="PANTHER" id="PTHR43370:SF1">
    <property type="entry name" value="GUANOSINE ABC TRANSPORTER PERMEASE PROTEIN NUPQ"/>
    <property type="match status" value="1"/>
</dbReference>
<dbReference type="HOGENOM" id="CLU_040769_1_3_0"/>
<dbReference type="PANTHER" id="PTHR43370">
    <property type="entry name" value="SUGAR ABC TRANSPORTER INTEGRAL MEMBRANE PROTEIN-RELATED"/>
    <property type="match status" value="1"/>
</dbReference>
<evidence type="ECO:0000256" key="3">
    <source>
        <dbReference type="ARBA" id="ARBA00022692"/>
    </source>
</evidence>
<feature type="transmembrane region" description="Helical" evidence="6">
    <location>
        <begin position="192"/>
        <end position="210"/>
    </location>
</feature>
<feature type="transmembrane region" description="Helical" evidence="6">
    <location>
        <begin position="58"/>
        <end position="78"/>
    </location>
</feature>
<feature type="transmembrane region" description="Helical" evidence="6">
    <location>
        <begin position="6"/>
        <end position="24"/>
    </location>
</feature>
<evidence type="ECO:0000256" key="1">
    <source>
        <dbReference type="ARBA" id="ARBA00004651"/>
    </source>
</evidence>
<dbReference type="AlphaFoldDB" id="C5CGD5"/>
<evidence type="ECO:0000256" key="6">
    <source>
        <dbReference type="SAM" id="Phobius"/>
    </source>
</evidence>
<feature type="transmembrane region" description="Helical" evidence="6">
    <location>
        <begin position="145"/>
        <end position="161"/>
    </location>
</feature>
<feature type="transmembrane region" description="Helical" evidence="6">
    <location>
        <begin position="31"/>
        <end position="52"/>
    </location>
</feature>
<dbReference type="GO" id="GO:0005886">
    <property type="term" value="C:plasma membrane"/>
    <property type="evidence" value="ECO:0007669"/>
    <property type="project" value="UniProtKB-SubCell"/>
</dbReference>
<gene>
    <name evidence="7" type="ordered locus">Kole_1834</name>
</gene>
<dbReference type="GO" id="GO:0022857">
    <property type="term" value="F:transmembrane transporter activity"/>
    <property type="evidence" value="ECO:0007669"/>
    <property type="project" value="InterPro"/>
</dbReference>
<evidence type="ECO:0000256" key="2">
    <source>
        <dbReference type="ARBA" id="ARBA00022475"/>
    </source>
</evidence>
<evidence type="ECO:0000313" key="8">
    <source>
        <dbReference type="Proteomes" id="UP000002382"/>
    </source>
</evidence>
<dbReference type="RefSeq" id="WP_015869159.1">
    <property type="nucleotide sequence ID" value="NC_012785.1"/>
</dbReference>
<protein>
    <submittedName>
        <fullName evidence="7">Inner-membrane translocator</fullName>
    </submittedName>
</protein>
<keyword evidence="4 6" id="KW-1133">Transmembrane helix</keyword>
<reference evidence="7 8" key="2">
    <citation type="journal article" date="2011" name="J. Bacteriol.">
        <title>Genome Sequence of Kosmotoga olearia Strain TBF 19.5.1, a Thermophilic Bacterium with a Wide Growth Temperature Range, Isolated from the Troll B Oil Platform in the North Sea.</title>
        <authorList>
            <person name="Swithers K.S."/>
            <person name="Dipippo J.L."/>
            <person name="Bruce D.C."/>
            <person name="Detter C."/>
            <person name="Tapia R."/>
            <person name="Han S."/>
            <person name="Goodwin L.A."/>
            <person name="Han J."/>
            <person name="Woyke T."/>
            <person name="Pitluck S."/>
            <person name="Pennacchio L."/>
            <person name="Nolan M."/>
            <person name="Mikhailova N."/>
            <person name="Land M.L."/>
            <person name="Nesbo C.L."/>
            <person name="Gogarten J.P."/>
            <person name="Noll K.M."/>
        </authorList>
    </citation>
    <scope>NUCLEOTIDE SEQUENCE [LARGE SCALE GENOMIC DNA]</scope>
    <source>
        <strain evidence="8">ATCC BAA-1733 / DSM 21960 / TBF 19.5.1</strain>
    </source>
</reference>
<keyword evidence="3 6" id="KW-0812">Transmembrane</keyword>
<evidence type="ECO:0000313" key="7">
    <source>
        <dbReference type="EMBL" id="ACR80516.1"/>
    </source>
</evidence>
<dbReference type="CDD" id="cd06580">
    <property type="entry name" value="TM_PBP1_transp_TpRbsC_like"/>
    <property type="match status" value="1"/>
</dbReference>
<organism evidence="7 8">
    <name type="scientific">Kosmotoga olearia (strain ATCC BAA-1733 / DSM 21960 / TBF 19.5.1)</name>
    <dbReference type="NCBI Taxonomy" id="521045"/>
    <lineage>
        <taxon>Bacteria</taxon>
        <taxon>Thermotogati</taxon>
        <taxon>Thermotogota</taxon>
        <taxon>Thermotogae</taxon>
        <taxon>Kosmotogales</taxon>
        <taxon>Kosmotogaceae</taxon>
        <taxon>Kosmotoga</taxon>
    </lineage>
</organism>
<dbReference type="EMBL" id="CP001634">
    <property type="protein sequence ID" value="ACR80516.1"/>
    <property type="molecule type" value="Genomic_DNA"/>
</dbReference>
<name>C5CGD5_KOSOT</name>
<dbReference type="OrthoDB" id="43630at2"/>
<sequence length="293" mass="31250">MTEFLHGFIITGTPILFAALGGLFTELSGALNIGIEGMMLLSAFFSFMMTYISERLLIGTLSAVASAISLGFLTIFLTEKLKANLFIVGLATNIFASGLTVFLSVEIFHSKGTIAPLNIPKLGQISFGILDKFGPLGEIFNNLNILNYLAIISIPIVYFLVHKTKIGLRIQAVGMNEETAYASGINIVRTRLIAYTIAGIFFGLAGASLSLPLGAFVGNMTAGRGWIALVAVFLGRGKPLPVVTASIIMIGATELSNVLQVITTFSPKLLLTIPYIVTFISVALFSASTKKSR</sequence>
<feature type="transmembrane region" description="Helical" evidence="6">
    <location>
        <begin position="216"/>
        <end position="235"/>
    </location>
</feature>
<dbReference type="KEGG" id="kol:Kole_1834"/>
<dbReference type="InterPro" id="IPR001851">
    <property type="entry name" value="ABC_transp_permease"/>
</dbReference>
<dbReference type="STRING" id="521045.Kole_1834"/>
<keyword evidence="2" id="KW-1003">Cell membrane</keyword>
<proteinExistence type="predicted"/>
<evidence type="ECO:0000256" key="5">
    <source>
        <dbReference type="ARBA" id="ARBA00023136"/>
    </source>
</evidence>
<dbReference type="Pfam" id="PF02653">
    <property type="entry name" value="BPD_transp_2"/>
    <property type="match status" value="1"/>
</dbReference>
<dbReference type="eggNOG" id="COG1079">
    <property type="taxonomic scope" value="Bacteria"/>
</dbReference>
<feature type="transmembrane region" description="Helical" evidence="6">
    <location>
        <begin position="269"/>
        <end position="287"/>
    </location>
</feature>
<feature type="transmembrane region" description="Helical" evidence="6">
    <location>
        <begin position="242"/>
        <end position="263"/>
    </location>
</feature>
<keyword evidence="8" id="KW-1185">Reference proteome</keyword>